<dbReference type="RefSeq" id="XP_017300397.1">
    <property type="nucleotide sequence ID" value="XM_017444908.2"/>
</dbReference>
<dbReference type="PaxDb" id="121845-A0A1S4EE86"/>
<keyword evidence="1" id="KW-0732">Signal</keyword>
<organism evidence="2 3">
    <name type="scientific">Diaphorina citri</name>
    <name type="common">Asian citrus psyllid</name>
    <dbReference type="NCBI Taxonomy" id="121845"/>
    <lineage>
        <taxon>Eukaryota</taxon>
        <taxon>Metazoa</taxon>
        <taxon>Ecdysozoa</taxon>
        <taxon>Arthropoda</taxon>
        <taxon>Hexapoda</taxon>
        <taxon>Insecta</taxon>
        <taxon>Pterygota</taxon>
        <taxon>Neoptera</taxon>
        <taxon>Paraneoptera</taxon>
        <taxon>Hemiptera</taxon>
        <taxon>Sternorrhyncha</taxon>
        <taxon>Psylloidea</taxon>
        <taxon>Psyllidae</taxon>
        <taxon>Diaphorininae</taxon>
        <taxon>Diaphorina</taxon>
    </lineage>
</organism>
<dbReference type="Proteomes" id="UP000079169">
    <property type="component" value="Unplaced"/>
</dbReference>
<dbReference type="GeneID" id="108252632"/>
<feature type="chain" id="PRO_5028190209" evidence="1">
    <location>
        <begin position="19"/>
        <end position="64"/>
    </location>
</feature>
<evidence type="ECO:0000313" key="2">
    <source>
        <dbReference type="Proteomes" id="UP000079169"/>
    </source>
</evidence>
<protein>
    <submittedName>
        <fullName evidence="3">Transmembrane 9 superfamily member 2-like</fullName>
    </submittedName>
</protein>
<dbReference type="STRING" id="121845.A0A1S4EE86"/>
<evidence type="ECO:0000313" key="3">
    <source>
        <dbReference type="RefSeq" id="XP_017300397.1"/>
    </source>
</evidence>
<name>A0A1S4EE86_DIACI</name>
<dbReference type="AlphaFoldDB" id="A0A1S4EE86"/>
<reference evidence="3" key="1">
    <citation type="submission" date="2025-08" db="UniProtKB">
        <authorList>
            <consortium name="RefSeq"/>
        </authorList>
    </citation>
    <scope>IDENTIFICATION</scope>
</reference>
<proteinExistence type="predicted"/>
<evidence type="ECO:0000256" key="1">
    <source>
        <dbReference type="SAM" id="SignalP"/>
    </source>
</evidence>
<sequence>MMWTLVTTLVISFNLVHSFYLPGLAPVNYCKAGEATSSSCKSSIKLYVNRLNTLESIIPYEYHQ</sequence>
<keyword evidence="2" id="KW-1185">Reference proteome</keyword>
<feature type="signal peptide" evidence="1">
    <location>
        <begin position="1"/>
        <end position="18"/>
    </location>
</feature>
<dbReference type="KEGG" id="dci:108252632"/>
<gene>
    <name evidence="3" type="primary">LOC108252632</name>
</gene>
<accession>A0A1S4EE86</accession>